<organism evidence="4 5">
    <name type="scientific">Rhizoctonia solani</name>
    <dbReference type="NCBI Taxonomy" id="456999"/>
    <lineage>
        <taxon>Eukaryota</taxon>
        <taxon>Fungi</taxon>
        <taxon>Dikarya</taxon>
        <taxon>Basidiomycota</taxon>
        <taxon>Agaricomycotina</taxon>
        <taxon>Agaricomycetes</taxon>
        <taxon>Cantharellales</taxon>
        <taxon>Ceratobasidiaceae</taxon>
        <taxon>Rhizoctonia</taxon>
    </lineage>
</organism>
<comment type="caution">
    <text evidence="4">The sequence shown here is derived from an EMBL/GenBank/DDBJ whole genome shotgun (WGS) entry which is preliminary data.</text>
</comment>
<dbReference type="AlphaFoldDB" id="A0A8H2XLE7"/>
<feature type="compositionally biased region" description="Low complexity" evidence="2">
    <location>
        <begin position="373"/>
        <end position="385"/>
    </location>
</feature>
<dbReference type="PANTHER" id="PTHR43201">
    <property type="entry name" value="ACYL-COA SYNTHETASE"/>
    <property type="match status" value="1"/>
</dbReference>
<evidence type="ECO:0000313" key="4">
    <source>
        <dbReference type="EMBL" id="CAE6425911.1"/>
    </source>
</evidence>
<evidence type="ECO:0000259" key="3">
    <source>
        <dbReference type="Pfam" id="PF00501"/>
    </source>
</evidence>
<comment type="similarity">
    <text evidence="1">Belongs to the ATP-dependent AMP-binding enzyme family.</text>
</comment>
<feature type="region of interest" description="Disordered" evidence="2">
    <location>
        <begin position="362"/>
        <end position="385"/>
    </location>
</feature>
<gene>
    <name evidence="4" type="ORF">RDB_LOCUS18162</name>
</gene>
<proteinExistence type="inferred from homology"/>
<dbReference type="Pfam" id="PF00501">
    <property type="entry name" value="AMP-binding"/>
    <property type="match status" value="1"/>
</dbReference>
<evidence type="ECO:0000256" key="2">
    <source>
        <dbReference type="SAM" id="MobiDB-lite"/>
    </source>
</evidence>
<dbReference type="EMBL" id="CAJMXA010000323">
    <property type="protein sequence ID" value="CAE6425911.1"/>
    <property type="molecule type" value="Genomic_DNA"/>
</dbReference>
<dbReference type="Proteomes" id="UP000663853">
    <property type="component" value="Unassembled WGS sequence"/>
</dbReference>
<dbReference type="InterPro" id="IPR000873">
    <property type="entry name" value="AMP-dep_synth/lig_dom"/>
</dbReference>
<name>A0A8H2XLE7_9AGAM</name>
<sequence>MDAIADLNHIALLQHRANTSGDTILFKLPDLRESGPPQEWSTVITVAEFAAEVDRVAKFFARELSAQGVPPRSVVSLLYGGRQYQDLLYVIALSRASYVPELLSTGGLANPALIYELMDQAGSKALLYDPHFEHLTADCPYPKFALAPVKSLKNNLTLNGHSPQLPKIEDLSTGPDDACFIYLTSGSTSGRPKIVPYTQHSTSIYYKSQFGIWLGDKKFDTQDVFIARGSVCSVAGIIQYLGCLYTGSSVIYASKPHFSTEEFVNLVNAGGMNRVTTYGTYLAPHLQAAKKNPTMLKLLQGMRTISYGGVPISNADDDWCFQNGVPIIDMYATTECGLLMTSLGPSKPARYIRPVPGLSCTFDPITPTEPNAQSQDTPSSNPSDPSTQLYEFVLLAESPQIPAPHLRSADGNFRSGDLFERFPDGSYALRGRDDDWIKTFYSDRTDAKAIEEKTYELCGDLLKECIVVGHLRPSPALFVTTDRSDHNIARSADADDALKESILERLKGFTASQYVHEQVTDKRLIFVVNQDALPRTNKGNFRRRGIEQTYQRELDAAYKAVYGEY</sequence>
<protein>
    <recommendedName>
        <fullName evidence="3">AMP-dependent synthetase/ligase domain-containing protein</fullName>
    </recommendedName>
</protein>
<evidence type="ECO:0000313" key="5">
    <source>
        <dbReference type="Proteomes" id="UP000663853"/>
    </source>
</evidence>
<accession>A0A8H2XLE7</accession>
<dbReference type="GO" id="GO:0031956">
    <property type="term" value="F:medium-chain fatty acid-CoA ligase activity"/>
    <property type="evidence" value="ECO:0007669"/>
    <property type="project" value="TreeGrafter"/>
</dbReference>
<dbReference type="SUPFAM" id="SSF56801">
    <property type="entry name" value="Acetyl-CoA synthetase-like"/>
    <property type="match status" value="1"/>
</dbReference>
<dbReference type="Gene3D" id="3.40.50.12780">
    <property type="entry name" value="N-terminal domain of ligase-like"/>
    <property type="match status" value="1"/>
</dbReference>
<feature type="domain" description="AMP-dependent synthetase/ligase" evidence="3">
    <location>
        <begin position="44"/>
        <end position="357"/>
    </location>
</feature>
<dbReference type="PANTHER" id="PTHR43201:SF8">
    <property type="entry name" value="ACYL-COA SYNTHETASE FAMILY MEMBER 3"/>
    <property type="match status" value="1"/>
</dbReference>
<reference evidence="4" key="1">
    <citation type="submission" date="2021-01" db="EMBL/GenBank/DDBJ databases">
        <authorList>
            <person name="Kaushik A."/>
        </authorList>
    </citation>
    <scope>NUCLEOTIDE SEQUENCE</scope>
    <source>
        <strain evidence="4">AG6-10EEA</strain>
    </source>
</reference>
<evidence type="ECO:0000256" key="1">
    <source>
        <dbReference type="ARBA" id="ARBA00006432"/>
    </source>
</evidence>
<dbReference type="GO" id="GO:0006631">
    <property type="term" value="P:fatty acid metabolic process"/>
    <property type="evidence" value="ECO:0007669"/>
    <property type="project" value="TreeGrafter"/>
</dbReference>
<dbReference type="Pfam" id="PF23562">
    <property type="entry name" value="AMP-binding_C_3"/>
    <property type="match status" value="1"/>
</dbReference>
<dbReference type="InterPro" id="IPR042099">
    <property type="entry name" value="ANL_N_sf"/>
</dbReference>